<dbReference type="PIRSF" id="PIRSF031924">
    <property type="entry name" value="Pi-irrepressible_AP"/>
    <property type="match status" value="1"/>
</dbReference>
<keyword evidence="4" id="KW-0862">Zinc</keyword>
<dbReference type="Gene3D" id="3.30.1360.150">
    <property type="match status" value="1"/>
</dbReference>
<comment type="function">
    <text evidence="4">Alkaline phosphatase with broad substrate specificity.</text>
</comment>
<dbReference type="SUPFAM" id="SSF53649">
    <property type="entry name" value="Alkaline phosphatase-like"/>
    <property type="match status" value="1"/>
</dbReference>
<evidence type="ECO:0000256" key="7">
    <source>
        <dbReference type="SAM" id="SignalP"/>
    </source>
</evidence>
<gene>
    <name evidence="8" type="ORF">NDO55_02540</name>
</gene>
<comment type="cofactor">
    <cofactor evidence="4">
        <name>Zn(2+)</name>
        <dbReference type="ChEBI" id="CHEBI:29105"/>
    </cofactor>
    <text evidence="4">Binds 2 Zn(2+) ions.</text>
</comment>
<dbReference type="EMBL" id="JAMSHT010000001">
    <property type="protein sequence ID" value="MCM8556699.1"/>
    <property type="molecule type" value="Genomic_DNA"/>
</dbReference>
<feature type="chain" id="PRO_5040992523" description="Alkaline phosphatase" evidence="7">
    <location>
        <begin position="21"/>
        <end position="557"/>
    </location>
</feature>
<feature type="signal peptide" evidence="7">
    <location>
        <begin position="1"/>
        <end position="20"/>
    </location>
</feature>
<organism evidence="8 9">
    <name type="scientific">Sphingomicrobium sediminis</name>
    <dbReference type="NCBI Taxonomy" id="2950949"/>
    <lineage>
        <taxon>Bacteria</taxon>
        <taxon>Pseudomonadati</taxon>
        <taxon>Pseudomonadota</taxon>
        <taxon>Alphaproteobacteria</taxon>
        <taxon>Sphingomonadales</taxon>
        <taxon>Sphingomonadaceae</taxon>
        <taxon>Sphingomicrobium</taxon>
    </lineage>
</organism>
<name>A0A9X2EJF3_9SPHN</name>
<feature type="binding site" evidence="6">
    <location>
        <position position="116"/>
    </location>
    <ligand>
        <name>substrate</name>
    </ligand>
</feature>
<evidence type="ECO:0000256" key="1">
    <source>
        <dbReference type="ARBA" id="ARBA00022553"/>
    </source>
</evidence>
<feature type="binding site" evidence="6">
    <location>
        <begin position="177"/>
        <end position="179"/>
    </location>
    <ligand>
        <name>substrate</name>
    </ligand>
</feature>
<evidence type="ECO:0000256" key="5">
    <source>
        <dbReference type="PIRSR" id="PIRSR031924-50"/>
    </source>
</evidence>
<dbReference type="GO" id="GO:0046872">
    <property type="term" value="F:metal ion binding"/>
    <property type="evidence" value="ECO:0007669"/>
    <property type="project" value="UniProtKB-KW"/>
</dbReference>
<dbReference type="EC" id="3.1.3.1" evidence="4"/>
<evidence type="ECO:0000256" key="4">
    <source>
        <dbReference type="PIRNR" id="PIRNR031924"/>
    </source>
</evidence>
<dbReference type="RefSeq" id="WP_252112130.1">
    <property type="nucleotide sequence ID" value="NZ_JAMSHT010000001.1"/>
</dbReference>
<sequence length="557" mass="59086">MRFGTPLLAATMMAGLSACASTSTMPAGDLPPPGEAPANVAAAEAPDLLVVISVDQLSSDLLEEYLPLMSGGLKRLASQGTLFINGYQAHSLTETCPGHATILTGAHPSRSGIVANRWNDIDLPPDERVIYCAEDPSRRGEQGDRMIISAAPLKVPTLGTYMKVADPSSRNVVISGKDRAAIMLGGHDVDQRWWWGADGWMTDVDAPAPTVVSSATIATRNLVDAGSDGLVMPDYCAAKPEVVAEGQWPVGEHNLSWEGGDNSSFRRSPAYDGAVLALGAALLDDMQLGQGGGTDLLSLGLSATDYVGHAYGPDGGEMCLQMFGLDRNLEGFLDLLDGRGVDYAVMLTSDHGGPPLPERLALEGIETSRMAPDLNASIQGGVKARFEGLPEDWIAGGAPYDVYLSPQIDDALRAQALAALQAAYNAHPQVEAAHTAAEIAAVPMPSGDPSEWTLLQRLRATHDPERSGDLSIILNEWLTPIEDPGPTFISHHSSPWSYDRRVPIIFYRPGQEALLRTDPARTVDILPTLARHLDVSLGGAEIDGVCLDGVHGVRCAD</sequence>
<dbReference type="InterPro" id="IPR026263">
    <property type="entry name" value="Alkaline_phosphatase_prok"/>
</dbReference>
<dbReference type="InterPro" id="IPR017850">
    <property type="entry name" value="Alkaline_phosphatase_core_sf"/>
</dbReference>
<evidence type="ECO:0000256" key="2">
    <source>
        <dbReference type="ARBA" id="ARBA00022723"/>
    </source>
</evidence>
<dbReference type="Proteomes" id="UP001155128">
    <property type="component" value="Unassembled WGS sequence"/>
</dbReference>
<proteinExistence type="predicted"/>
<feature type="active site" description="Phosphothreonine intermediate" evidence="5">
    <location>
        <position position="95"/>
    </location>
</feature>
<comment type="caution">
    <text evidence="8">The sequence shown here is derived from an EMBL/GenBank/DDBJ whole genome shotgun (WGS) entry which is preliminary data.</text>
</comment>
<evidence type="ECO:0000256" key="3">
    <source>
        <dbReference type="ARBA" id="ARBA00022729"/>
    </source>
</evidence>
<dbReference type="InterPro" id="IPR002591">
    <property type="entry name" value="Phosphodiest/P_Trfase"/>
</dbReference>
<reference evidence="8" key="1">
    <citation type="submission" date="2022-06" db="EMBL/GenBank/DDBJ databases">
        <title>Sphingomicrobium sedimins sp. nov., a marine bacterium isolated from tidal flat.</title>
        <authorList>
            <person name="Kim C.-H."/>
            <person name="Yoo Y."/>
            <person name="Kim J.-J."/>
        </authorList>
    </citation>
    <scope>NUCLEOTIDE SEQUENCE</scope>
    <source>
        <strain evidence="8">GRR-S6-50</strain>
    </source>
</reference>
<dbReference type="Gene3D" id="3.40.720.10">
    <property type="entry name" value="Alkaline Phosphatase, subunit A"/>
    <property type="match status" value="1"/>
</dbReference>
<keyword evidence="2 4" id="KW-0479">Metal-binding</keyword>
<dbReference type="Pfam" id="PF01663">
    <property type="entry name" value="Phosphodiest"/>
    <property type="match status" value="1"/>
</dbReference>
<evidence type="ECO:0000313" key="8">
    <source>
        <dbReference type="EMBL" id="MCM8556699.1"/>
    </source>
</evidence>
<comment type="catalytic activity">
    <reaction evidence="4">
        <text>a phosphate monoester + H2O = an alcohol + phosphate</text>
        <dbReference type="Rhea" id="RHEA:15017"/>
        <dbReference type="ChEBI" id="CHEBI:15377"/>
        <dbReference type="ChEBI" id="CHEBI:30879"/>
        <dbReference type="ChEBI" id="CHEBI:43474"/>
        <dbReference type="ChEBI" id="CHEBI:67140"/>
        <dbReference type="EC" id="3.1.3.1"/>
    </reaction>
</comment>
<protein>
    <recommendedName>
        <fullName evidence="4">Alkaline phosphatase</fullName>
        <ecNumber evidence="4">3.1.3.1</ecNumber>
    </recommendedName>
</protein>
<evidence type="ECO:0000256" key="6">
    <source>
        <dbReference type="PIRSR" id="PIRSR031924-51"/>
    </source>
</evidence>
<accession>A0A9X2EJF3</accession>
<keyword evidence="3 7" id="KW-0732">Signal</keyword>
<dbReference type="GO" id="GO:0004035">
    <property type="term" value="F:alkaline phosphatase activity"/>
    <property type="evidence" value="ECO:0007669"/>
    <property type="project" value="UniProtKB-EC"/>
</dbReference>
<dbReference type="AlphaFoldDB" id="A0A9X2EJF3"/>
<dbReference type="PANTHER" id="PTHR10151">
    <property type="entry name" value="ECTONUCLEOTIDE PYROPHOSPHATASE/PHOSPHODIESTERASE"/>
    <property type="match status" value="1"/>
</dbReference>
<evidence type="ECO:0000313" key="9">
    <source>
        <dbReference type="Proteomes" id="UP001155128"/>
    </source>
</evidence>
<dbReference type="PROSITE" id="PS51257">
    <property type="entry name" value="PROKAR_LIPOPROTEIN"/>
    <property type="match status" value="1"/>
</dbReference>
<keyword evidence="9" id="KW-1185">Reference proteome</keyword>
<keyword evidence="1 5" id="KW-0597">Phosphoprotein</keyword>
<dbReference type="PANTHER" id="PTHR10151:SF120">
    <property type="entry name" value="BIS(5'-ADENOSYL)-TRIPHOSPHATASE"/>
    <property type="match status" value="1"/>
</dbReference>